<sequence length="343" mass="37011">MAPPAAENQHHHLVHLQAGLFNPPHVFTAPPGVTLTQEHHPSTALDQLHARIRNATIIVLSYLRIDAETLSKAVSPNLKFIAITAVGTDTVDLEACRRRGIRVASCPGSNVESVTNHVMALYFAARRNIVRIDRATKDGTWKRTGSMLGDMLEFRDGGLCLTCDEEVVGILGYGTVEETVGKRVAQVSRALGMKVLISGRKGEGHSTDTQRISFDEVLTKSTLLVIAVPRLPETINLISTAEFQKMSYKTVLINVSRGGIVDEAALLQALKDRSIHGAATDVFAVEPASAETSPLLAEDTSGLNLTLSPHVAWCADKTAKNYASMSPMNVMNFLLGSPTNLVV</sequence>
<dbReference type="InterPro" id="IPR006140">
    <property type="entry name" value="D-isomer_DH_NAD-bd"/>
</dbReference>
<keyword evidence="8" id="KW-1185">Reference proteome</keyword>
<dbReference type="Pfam" id="PF02826">
    <property type="entry name" value="2-Hacid_dh_C"/>
    <property type="match status" value="1"/>
</dbReference>
<dbReference type="SUPFAM" id="SSF52283">
    <property type="entry name" value="Formate/glycerate dehydrogenase catalytic domain-like"/>
    <property type="match status" value="1"/>
</dbReference>
<dbReference type="CDD" id="cd05198">
    <property type="entry name" value="formate_dh_like"/>
    <property type="match status" value="1"/>
</dbReference>
<evidence type="ECO:0000259" key="5">
    <source>
        <dbReference type="Pfam" id="PF00389"/>
    </source>
</evidence>
<dbReference type="STRING" id="1441469.A0A225ARV6"/>
<feature type="domain" description="D-isomer specific 2-hydroxyacid dehydrogenase catalytic" evidence="5">
    <location>
        <begin position="42"/>
        <end position="342"/>
    </location>
</feature>
<dbReference type="EMBL" id="LFMY01000001">
    <property type="protein sequence ID" value="OKL63730.1"/>
    <property type="molecule type" value="Genomic_DNA"/>
</dbReference>
<evidence type="ECO:0008006" key="9">
    <source>
        <dbReference type="Google" id="ProtNLM"/>
    </source>
</evidence>
<evidence type="ECO:0000259" key="6">
    <source>
        <dbReference type="Pfam" id="PF02826"/>
    </source>
</evidence>
<feature type="domain" description="D-isomer specific 2-hydroxyacid dehydrogenase NAD-binding" evidence="6">
    <location>
        <begin position="119"/>
        <end position="312"/>
    </location>
</feature>
<dbReference type="OrthoDB" id="298012at2759"/>
<organism evidence="7 8">
    <name type="scientific">Talaromyces atroroseus</name>
    <dbReference type="NCBI Taxonomy" id="1441469"/>
    <lineage>
        <taxon>Eukaryota</taxon>
        <taxon>Fungi</taxon>
        <taxon>Dikarya</taxon>
        <taxon>Ascomycota</taxon>
        <taxon>Pezizomycotina</taxon>
        <taxon>Eurotiomycetes</taxon>
        <taxon>Eurotiomycetidae</taxon>
        <taxon>Eurotiales</taxon>
        <taxon>Trichocomaceae</taxon>
        <taxon>Talaromyces</taxon>
        <taxon>Talaromyces sect. Trachyspermi</taxon>
    </lineage>
</organism>
<dbReference type="PANTHER" id="PTHR43761:SF1">
    <property type="entry name" value="D-ISOMER SPECIFIC 2-HYDROXYACID DEHYDROGENASE CATALYTIC DOMAIN-CONTAINING PROTEIN-RELATED"/>
    <property type="match status" value="1"/>
</dbReference>
<evidence type="ECO:0000256" key="1">
    <source>
        <dbReference type="ARBA" id="ARBA00005854"/>
    </source>
</evidence>
<dbReference type="GO" id="GO:0016616">
    <property type="term" value="F:oxidoreductase activity, acting on the CH-OH group of donors, NAD or NADP as acceptor"/>
    <property type="evidence" value="ECO:0007669"/>
    <property type="project" value="InterPro"/>
</dbReference>
<evidence type="ECO:0000256" key="3">
    <source>
        <dbReference type="ARBA" id="ARBA00023027"/>
    </source>
</evidence>
<evidence type="ECO:0000256" key="2">
    <source>
        <dbReference type="ARBA" id="ARBA00023002"/>
    </source>
</evidence>
<evidence type="ECO:0000313" key="8">
    <source>
        <dbReference type="Proteomes" id="UP000214365"/>
    </source>
</evidence>
<dbReference type="AlphaFoldDB" id="A0A225ARV6"/>
<dbReference type="SUPFAM" id="SSF51735">
    <property type="entry name" value="NAD(P)-binding Rossmann-fold domains"/>
    <property type="match status" value="1"/>
</dbReference>
<dbReference type="InterPro" id="IPR006139">
    <property type="entry name" value="D-isomer_2_OHA_DH_cat_dom"/>
</dbReference>
<dbReference type="Proteomes" id="UP000214365">
    <property type="component" value="Unassembled WGS sequence"/>
</dbReference>
<dbReference type="InterPro" id="IPR036291">
    <property type="entry name" value="NAD(P)-bd_dom_sf"/>
</dbReference>
<dbReference type="InterPro" id="IPR050418">
    <property type="entry name" value="D-iso_2-hydroxyacid_DH_PdxB"/>
</dbReference>
<comment type="similarity">
    <text evidence="1 4">Belongs to the D-isomer specific 2-hydroxyacid dehydrogenase family.</text>
</comment>
<protein>
    <recommendedName>
        <fullName evidence="9">Glycerate dehydrogenase</fullName>
    </recommendedName>
</protein>
<keyword evidence="2 4" id="KW-0560">Oxidoreductase</keyword>
<dbReference type="GeneID" id="31000660"/>
<proteinExistence type="inferred from homology"/>
<comment type="caution">
    <text evidence="7">The sequence shown here is derived from an EMBL/GenBank/DDBJ whole genome shotgun (WGS) entry which is preliminary data.</text>
</comment>
<name>A0A225ARV6_TALAT</name>
<reference evidence="7 8" key="1">
    <citation type="submission" date="2015-06" db="EMBL/GenBank/DDBJ databases">
        <title>Talaromyces atroroseus IBT 11181 draft genome.</title>
        <authorList>
            <person name="Rasmussen K.B."/>
            <person name="Rasmussen S."/>
            <person name="Petersen B."/>
            <person name="Sicheritz-Ponten T."/>
            <person name="Mortensen U.H."/>
            <person name="Thrane U."/>
        </authorList>
    </citation>
    <scope>NUCLEOTIDE SEQUENCE [LARGE SCALE GENOMIC DNA]</scope>
    <source>
        <strain evidence="7 8">IBT 11181</strain>
    </source>
</reference>
<accession>A0A225ARV6</accession>
<dbReference type="GO" id="GO:0051287">
    <property type="term" value="F:NAD binding"/>
    <property type="evidence" value="ECO:0007669"/>
    <property type="project" value="InterPro"/>
</dbReference>
<dbReference type="Gene3D" id="3.40.50.720">
    <property type="entry name" value="NAD(P)-binding Rossmann-like Domain"/>
    <property type="match status" value="2"/>
</dbReference>
<evidence type="ECO:0000256" key="4">
    <source>
        <dbReference type="RuleBase" id="RU003719"/>
    </source>
</evidence>
<gene>
    <name evidence="7" type="ORF">UA08_00905</name>
</gene>
<dbReference type="Pfam" id="PF00389">
    <property type="entry name" value="2-Hacid_dh"/>
    <property type="match status" value="1"/>
</dbReference>
<keyword evidence="3" id="KW-0520">NAD</keyword>
<dbReference type="PANTHER" id="PTHR43761">
    <property type="entry name" value="D-ISOMER SPECIFIC 2-HYDROXYACID DEHYDROGENASE FAMILY PROTEIN (AFU_ORTHOLOGUE AFUA_1G13630)"/>
    <property type="match status" value="1"/>
</dbReference>
<dbReference type="RefSeq" id="XP_020123851.1">
    <property type="nucleotide sequence ID" value="XM_020260763.1"/>
</dbReference>
<evidence type="ECO:0000313" key="7">
    <source>
        <dbReference type="EMBL" id="OKL63730.1"/>
    </source>
</evidence>